<keyword evidence="1" id="KW-0812">Transmembrane</keyword>
<keyword evidence="1" id="KW-0472">Membrane</keyword>
<keyword evidence="1" id="KW-1133">Transmembrane helix</keyword>
<dbReference type="AlphaFoldDB" id="L8E8L0"/>
<protein>
    <submittedName>
        <fullName evidence="2">Alternative protein ERMN</fullName>
    </submittedName>
</protein>
<evidence type="ECO:0000256" key="1">
    <source>
        <dbReference type="SAM" id="Phobius"/>
    </source>
</evidence>
<reference evidence="2" key="1">
    <citation type="journal article" date="2013" name="PLoS ONE">
        <title>Direct detection of alternative open reading frames translation products in human significantly expands the proteome.</title>
        <authorList>
            <person name="Vanderperre B."/>
            <person name="Lucier J.-F."/>
            <person name="Motard J."/>
            <person name="Tremblay G."/>
            <person name="Vanderperre S."/>
            <person name="Wisztorski M."/>
            <person name="Salzet M."/>
            <person name="Boisvert F.-M."/>
            <person name="Roucou X."/>
        </authorList>
    </citation>
    <scope>NUCLEOTIDE SEQUENCE</scope>
</reference>
<accession>L8E8L0</accession>
<dbReference type="OrthoDB" id="9947518at2759"/>
<name>L8E8L0_HUMAN</name>
<sequence>MRTGRTKVTRQLKLNGWDFENLAKLTCYILNMMRSRRFGMKKLMMMMMIIAIMMKMKFE</sequence>
<organism evidence="2">
    <name type="scientific">Homo sapiens</name>
    <name type="common">Human</name>
    <dbReference type="NCBI Taxonomy" id="9606"/>
    <lineage>
        <taxon>Eukaryota</taxon>
        <taxon>Metazoa</taxon>
        <taxon>Chordata</taxon>
        <taxon>Craniata</taxon>
        <taxon>Vertebrata</taxon>
        <taxon>Euteleostomi</taxon>
        <taxon>Mammalia</taxon>
        <taxon>Eutheria</taxon>
        <taxon>Euarchontoglires</taxon>
        <taxon>Primates</taxon>
        <taxon>Haplorrhini</taxon>
        <taxon>Catarrhini</taxon>
        <taxon>Hominidae</taxon>
        <taxon>Homo</taxon>
    </lineage>
</organism>
<gene>
    <name evidence="2" type="primary">ERMN</name>
</gene>
<dbReference type="ChiTaRS" id="ERMN">
    <property type="organism name" value="human"/>
</dbReference>
<proteinExistence type="predicted"/>
<dbReference type="EMBL" id="HF584143">
    <property type="protein sequence ID" value="CCQ43640.1"/>
    <property type="molecule type" value="Genomic_DNA"/>
</dbReference>
<evidence type="ECO:0000313" key="2">
    <source>
        <dbReference type="EMBL" id="CCQ43640.1"/>
    </source>
</evidence>
<feature type="transmembrane region" description="Helical" evidence="1">
    <location>
        <begin position="42"/>
        <end position="58"/>
    </location>
</feature>